<dbReference type="InterPro" id="IPR044205">
    <property type="entry name" value="KIC/PBP1/KRP1"/>
</dbReference>
<dbReference type="PROSITE" id="PS00018">
    <property type="entry name" value="EF_HAND_1"/>
    <property type="match status" value="1"/>
</dbReference>
<dbReference type="Pfam" id="PF13833">
    <property type="entry name" value="EF-hand_8"/>
    <property type="match status" value="1"/>
</dbReference>
<evidence type="ECO:0000313" key="3">
    <source>
        <dbReference type="EMBL" id="MBA4619808.1"/>
    </source>
</evidence>
<evidence type="ECO:0000256" key="1">
    <source>
        <dbReference type="ARBA" id="ARBA00022837"/>
    </source>
</evidence>
<accession>A0A7C9CPW7</accession>
<dbReference type="InterPro" id="IPR018247">
    <property type="entry name" value="EF_Hand_1_Ca_BS"/>
</dbReference>
<dbReference type="PANTHER" id="PTHR47319:SF2">
    <property type="entry name" value="CALCIUM-BINDING PROTEIN PBP1-LIKE"/>
    <property type="match status" value="1"/>
</dbReference>
<dbReference type="PANTHER" id="PTHR47319">
    <property type="entry name" value="CALCIUM-BINDING PROTEIN KIC"/>
    <property type="match status" value="1"/>
</dbReference>
<dbReference type="InterPro" id="IPR002048">
    <property type="entry name" value="EF_hand_dom"/>
</dbReference>
<name>A0A7C9CPW7_OPUST</name>
<protein>
    <recommendedName>
        <fullName evidence="2">EF-hand domain-containing protein</fullName>
    </recommendedName>
</protein>
<dbReference type="GO" id="GO:0005509">
    <property type="term" value="F:calcium ion binding"/>
    <property type="evidence" value="ECO:0007669"/>
    <property type="project" value="InterPro"/>
</dbReference>
<organism evidence="3">
    <name type="scientific">Opuntia streptacantha</name>
    <name type="common">Prickly pear cactus</name>
    <name type="synonym">Opuntia cardona</name>
    <dbReference type="NCBI Taxonomy" id="393608"/>
    <lineage>
        <taxon>Eukaryota</taxon>
        <taxon>Viridiplantae</taxon>
        <taxon>Streptophyta</taxon>
        <taxon>Embryophyta</taxon>
        <taxon>Tracheophyta</taxon>
        <taxon>Spermatophyta</taxon>
        <taxon>Magnoliopsida</taxon>
        <taxon>eudicotyledons</taxon>
        <taxon>Gunneridae</taxon>
        <taxon>Pentapetalae</taxon>
        <taxon>Caryophyllales</taxon>
        <taxon>Cactineae</taxon>
        <taxon>Cactaceae</taxon>
        <taxon>Opuntioideae</taxon>
        <taxon>Opuntia</taxon>
    </lineage>
</organism>
<evidence type="ECO:0000259" key="2">
    <source>
        <dbReference type="PROSITE" id="PS50222"/>
    </source>
</evidence>
<dbReference type="InterPro" id="IPR011992">
    <property type="entry name" value="EF-hand-dom_pair"/>
</dbReference>
<dbReference type="EMBL" id="GISG01026828">
    <property type="protein sequence ID" value="MBA4619808.1"/>
    <property type="molecule type" value="Transcribed_RNA"/>
</dbReference>
<dbReference type="PROSITE" id="PS50222">
    <property type="entry name" value="EF_HAND_2"/>
    <property type="match status" value="1"/>
</dbReference>
<reference evidence="3" key="1">
    <citation type="journal article" date="2013" name="J. Plant Res.">
        <title>Effect of fungi and light on seed germination of three Opuntia species from semiarid lands of central Mexico.</title>
        <authorList>
            <person name="Delgado-Sanchez P."/>
            <person name="Jimenez-Bremont J.F."/>
            <person name="Guerrero-Gonzalez Mde L."/>
            <person name="Flores J."/>
        </authorList>
    </citation>
    <scope>NUCLEOTIDE SEQUENCE</scope>
    <source>
        <tissue evidence="3">Cladode</tissue>
    </source>
</reference>
<reference evidence="3" key="2">
    <citation type="submission" date="2020-07" db="EMBL/GenBank/DDBJ databases">
        <authorList>
            <person name="Vera ALvarez R."/>
            <person name="Arias-Moreno D.M."/>
            <person name="Jimenez-Jacinto V."/>
            <person name="Jimenez-Bremont J.F."/>
            <person name="Swaminathan K."/>
            <person name="Moose S.P."/>
            <person name="Guerrero-Gonzalez M.L."/>
            <person name="Marino-Ramirez L."/>
            <person name="Landsman D."/>
            <person name="Rodriguez-Kessler M."/>
            <person name="Delgado-Sanchez P."/>
        </authorList>
    </citation>
    <scope>NUCLEOTIDE SEQUENCE</scope>
    <source>
        <tissue evidence="3">Cladode</tissue>
    </source>
</reference>
<feature type="domain" description="EF-hand" evidence="2">
    <location>
        <begin position="62"/>
        <end position="97"/>
    </location>
</feature>
<proteinExistence type="predicted"/>
<dbReference type="SUPFAM" id="SSF47473">
    <property type="entry name" value="EF-hand"/>
    <property type="match status" value="1"/>
</dbReference>
<dbReference type="Gene3D" id="1.10.238.10">
    <property type="entry name" value="EF-hand"/>
    <property type="match status" value="1"/>
</dbReference>
<sequence length="115" mass="12973">MALIDGSFDFEDYFPSMIARLGAEAFIRELCNGFLLLMDVEKGLITFESLKRSSYMLGLYDLRDEELLCMLREGDLDGDGALSQAEFCILMVRLSPGLISESRLWVENTFDGLVV</sequence>
<keyword evidence="1" id="KW-0106">Calcium</keyword>
<dbReference type="AlphaFoldDB" id="A0A7C9CPW7"/>